<dbReference type="InterPro" id="IPR016032">
    <property type="entry name" value="Sig_transdc_resp-reg_C-effctor"/>
</dbReference>
<reference evidence="2" key="1">
    <citation type="journal article" date="2019" name="Int. J. Syst. Evol. Microbiol.">
        <title>The Global Catalogue of Microorganisms (GCM) 10K type strain sequencing project: providing services to taxonomists for standard genome sequencing and annotation.</title>
        <authorList>
            <consortium name="The Broad Institute Genomics Platform"/>
            <consortium name="The Broad Institute Genome Sequencing Center for Infectious Disease"/>
            <person name="Wu L."/>
            <person name="Ma J."/>
        </authorList>
    </citation>
    <scope>NUCLEOTIDE SEQUENCE [LARGE SCALE GENOMIC DNA]</scope>
    <source>
        <strain evidence="2">IBRC-M 10908</strain>
    </source>
</reference>
<dbReference type="Gene3D" id="1.10.10.10">
    <property type="entry name" value="Winged helix-like DNA-binding domain superfamily/Winged helix DNA-binding domain"/>
    <property type="match status" value="1"/>
</dbReference>
<dbReference type="EMBL" id="JBHSDK010000061">
    <property type="protein sequence ID" value="MFC4337882.1"/>
    <property type="molecule type" value="Genomic_DNA"/>
</dbReference>
<protein>
    <recommendedName>
        <fullName evidence="3">HTH luxR-type domain-containing protein</fullName>
    </recommendedName>
</protein>
<evidence type="ECO:0000313" key="1">
    <source>
        <dbReference type="EMBL" id="MFC4337882.1"/>
    </source>
</evidence>
<dbReference type="Proteomes" id="UP001595823">
    <property type="component" value="Unassembled WGS sequence"/>
</dbReference>
<evidence type="ECO:0008006" key="3">
    <source>
        <dbReference type="Google" id="ProtNLM"/>
    </source>
</evidence>
<gene>
    <name evidence="1" type="ORF">ACFPET_22055</name>
</gene>
<dbReference type="SUPFAM" id="SSF46894">
    <property type="entry name" value="C-terminal effector domain of the bipartite response regulators"/>
    <property type="match status" value="1"/>
</dbReference>
<organism evidence="1 2">
    <name type="scientific">Salininema proteolyticum</name>
    <dbReference type="NCBI Taxonomy" id="1607685"/>
    <lineage>
        <taxon>Bacteria</taxon>
        <taxon>Bacillati</taxon>
        <taxon>Actinomycetota</taxon>
        <taxon>Actinomycetes</taxon>
        <taxon>Glycomycetales</taxon>
        <taxon>Glycomycetaceae</taxon>
        <taxon>Salininema</taxon>
    </lineage>
</organism>
<evidence type="ECO:0000313" key="2">
    <source>
        <dbReference type="Proteomes" id="UP001595823"/>
    </source>
</evidence>
<accession>A0ABV8U509</accession>
<sequence>MNRTSSPTFPFTTMQRRTLEAYIAADDLTEAGLWLGVSESTVRRRLGAMRAAFDSENNRQLIAKATAAGMVSERAFR</sequence>
<dbReference type="InterPro" id="IPR036388">
    <property type="entry name" value="WH-like_DNA-bd_sf"/>
</dbReference>
<dbReference type="RefSeq" id="WP_380625314.1">
    <property type="nucleotide sequence ID" value="NZ_JBHSDK010000061.1"/>
</dbReference>
<name>A0ABV8U509_9ACTN</name>
<comment type="caution">
    <text evidence="1">The sequence shown here is derived from an EMBL/GenBank/DDBJ whole genome shotgun (WGS) entry which is preliminary data.</text>
</comment>
<keyword evidence="2" id="KW-1185">Reference proteome</keyword>
<proteinExistence type="predicted"/>